<feature type="chain" id="PRO_5016653874" evidence="2">
    <location>
        <begin position="28"/>
        <end position="261"/>
    </location>
</feature>
<feature type="compositionally biased region" description="Polar residues" evidence="1">
    <location>
        <begin position="245"/>
        <end position="261"/>
    </location>
</feature>
<dbReference type="AlphaFoldDB" id="A0A370GHA4"/>
<protein>
    <submittedName>
        <fullName evidence="4">FecR family protein</fullName>
    </submittedName>
</protein>
<dbReference type="OrthoDB" id="7028389at2"/>
<dbReference type="InterPro" id="IPR006860">
    <property type="entry name" value="FecR"/>
</dbReference>
<name>A0A370GHA4_9COXI</name>
<dbReference type="PANTHER" id="PTHR38731">
    <property type="entry name" value="LIPL45-RELATED LIPOPROTEIN-RELATED"/>
    <property type="match status" value="1"/>
</dbReference>
<reference evidence="4 5" key="1">
    <citation type="submission" date="2018-07" db="EMBL/GenBank/DDBJ databases">
        <title>Genomic Encyclopedia of Type Strains, Phase IV (KMG-IV): sequencing the most valuable type-strain genomes for metagenomic binning, comparative biology and taxonomic classification.</title>
        <authorList>
            <person name="Goeker M."/>
        </authorList>
    </citation>
    <scope>NUCLEOTIDE SEQUENCE [LARGE SCALE GENOMIC DNA]</scope>
    <source>
        <strain evidence="4 5">DSM 16500</strain>
    </source>
</reference>
<proteinExistence type="predicted"/>
<evidence type="ECO:0000256" key="2">
    <source>
        <dbReference type="SAM" id="SignalP"/>
    </source>
</evidence>
<dbReference type="EMBL" id="QQAX01000020">
    <property type="protein sequence ID" value="RDI41303.1"/>
    <property type="molecule type" value="Genomic_DNA"/>
</dbReference>
<dbReference type="RefSeq" id="WP_114834937.1">
    <property type="nucleotide sequence ID" value="NZ_LR699114.1"/>
</dbReference>
<gene>
    <name evidence="4" type="ORF">C8D86_1203</name>
</gene>
<dbReference type="PANTHER" id="PTHR38731:SF3">
    <property type="entry name" value="BLL6125 PROTEIN"/>
    <property type="match status" value="1"/>
</dbReference>
<feature type="domain" description="FecR protein" evidence="3">
    <location>
        <begin position="68"/>
        <end position="168"/>
    </location>
</feature>
<feature type="region of interest" description="Disordered" evidence="1">
    <location>
        <begin position="239"/>
        <end position="261"/>
    </location>
</feature>
<keyword evidence="2" id="KW-0732">Signal</keyword>
<accession>A0A370GHA4</accession>
<evidence type="ECO:0000313" key="4">
    <source>
        <dbReference type="EMBL" id="RDI41303.1"/>
    </source>
</evidence>
<comment type="caution">
    <text evidence="4">The sequence shown here is derived from an EMBL/GenBank/DDBJ whole genome shotgun (WGS) entry which is preliminary data.</text>
</comment>
<sequence>MIMINFQKMGIALIALLFLSFIQPAFAEDPPLPTPVGRVIWVQGTLKAIMPNQEERLLKKTSVIYLNDTLITDSKSKAQIAFTDNTLMTFRPDTKFYIDKYQYNPKAKKGSVGKYIMNLIEGGFRTITGLIAKGNPSDYKVNTPVATIGVRGTDYTVYVNPKGQLYVGYYSGSPCVDSKKGSLCLSEKTKYAYVPTSGAVPVPLSQQPAVFHEKLDIVPTKITPFSAVGGGVTTAGTAVGTTGTSTPPARSGTVSSFCITN</sequence>
<dbReference type="Proteomes" id="UP000254720">
    <property type="component" value="Unassembled WGS sequence"/>
</dbReference>
<evidence type="ECO:0000313" key="5">
    <source>
        <dbReference type="Proteomes" id="UP000254720"/>
    </source>
</evidence>
<dbReference type="Pfam" id="PF04773">
    <property type="entry name" value="FecR"/>
    <property type="match status" value="1"/>
</dbReference>
<organism evidence="4 5">
    <name type="scientific">Aquicella lusitana</name>
    <dbReference type="NCBI Taxonomy" id="254246"/>
    <lineage>
        <taxon>Bacteria</taxon>
        <taxon>Pseudomonadati</taxon>
        <taxon>Pseudomonadota</taxon>
        <taxon>Gammaproteobacteria</taxon>
        <taxon>Legionellales</taxon>
        <taxon>Coxiellaceae</taxon>
        <taxon>Aquicella</taxon>
    </lineage>
</organism>
<keyword evidence="5" id="KW-1185">Reference proteome</keyword>
<evidence type="ECO:0000259" key="3">
    <source>
        <dbReference type="Pfam" id="PF04773"/>
    </source>
</evidence>
<feature type="signal peptide" evidence="2">
    <location>
        <begin position="1"/>
        <end position="27"/>
    </location>
</feature>
<evidence type="ECO:0000256" key="1">
    <source>
        <dbReference type="SAM" id="MobiDB-lite"/>
    </source>
</evidence>